<name>A0A1R1XVF3_9FUNG</name>
<reference evidence="2" key="1">
    <citation type="submission" date="2017-01" db="EMBL/GenBank/DDBJ databases">
        <authorList>
            <person name="Wang Y."/>
            <person name="White M."/>
            <person name="Kvist S."/>
            <person name="Moncalvo J.-M."/>
        </authorList>
    </citation>
    <scope>NUCLEOTIDE SEQUENCE [LARGE SCALE GENOMIC DNA]</scope>
    <source>
        <strain evidence="2">ID-206-W2</strain>
    </source>
</reference>
<comment type="caution">
    <text evidence="1">The sequence shown here is derived from an EMBL/GenBank/DDBJ whole genome shotgun (WGS) entry which is preliminary data.</text>
</comment>
<evidence type="ECO:0000313" key="2">
    <source>
        <dbReference type="Proteomes" id="UP000187429"/>
    </source>
</evidence>
<organism evidence="1 2">
    <name type="scientific">Smittium culicis</name>
    <dbReference type="NCBI Taxonomy" id="133412"/>
    <lineage>
        <taxon>Eukaryota</taxon>
        <taxon>Fungi</taxon>
        <taxon>Fungi incertae sedis</taxon>
        <taxon>Zoopagomycota</taxon>
        <taxon>Kickxellomycotina</taxon>
        <taxon>Harpellomycetes</taxon>
        <taxon>Harpellales</taxon>
        <taxon>Legeriomycetaceae</taxon>
        <taxon>Smittium</taxon>
    </lineage>
</organism>
<accession>A0A1R1XVF3</accession>
<dbReference type="EMBL" id="LSSM01003227">
    <property type="protein sequence ID" value="OMJ18621.1"/>
    <property type="molecule type" value="Genomic_DNA"/>
</dbReference>
<dbReference type="Proteomes" id="UP000187429">
    <property type="component" value="Unassembled WGS sequence"/>
</dbReference>
<evidence type="ECO:0000313" key="1">
    <source>
        <dbReference type="EMBL" id="OMJ18621.1"/>
    </source>
</evidence>
<protein>
    <submittedName>
        <fullName evidence="1">Uncharacterized protein</fullName>
    </submittedName>
</protein>
<sequence length="78" mass="8453">MDHSSTHSQAQGCRFVNLGSMCNNTPHSASIPLFQQPPVVAARSLMHSKKGINEALVEKKGLATGLIFAYGYPRIARN</sequence>
<dbReference type="AlphaFoldDB" id="A0A1R1XVF3"/>
<gene>
    <name evidence="1" type="ORF">AYI69_g6935</name>
</gene>
<keyword evidence="2" id="KW-1185">Reference proteome</keyword>
<proteinExistence type="predicted"/>